<evidence type="ECO:0000313" key="3">
    <source>
        <dbReference type="Proteomes" id="UP000822688"/>
    </source>
</evidence>
<reference evidence="2" key="1">
    <citation type="submission" date="2020-06" db="EMBL/GenBank/DDBJ databases">
        <title>WGS assembly of Ceratodon purpureus strain R40.</title>
        <authorList>
            <person name="Carey S.B."/>
            <person name="Jenkins J."/>
            <person name="Shu S."/>
            <person name="Lovell J.T."/>
            <person name="Sreedasyam A."/>
            <person name="Maumus F."/>
            <person name="Tiley G.P."/>
            <person name="Fernandez-Pozo N."/>
            <person name="Barry K."/>
            <person name="Chen C."/>
            <person name="Wang M."/>
            <person name="Lipzen A."/>
            <person name="Daum C."/>
            <person name="Saski C.A."/>
            <person name="Payton A.C."/>
            <person name="Mcbreen J.C."/>
            <person name="Conrad R.E."/>
            <person name="Kollar L.M."/>
            <person name="Olsson S."/>
            <person name="Huttunen S."/>
            <person name="Landis J.B."/>
            <person name="Wickett N.J."/>
            <person name="Johnson M.G."/>
            <person name="Rensing S.A."/>
            <person name="Grimwood J."/>
            <person name="Schmutz J."/>
            <person name="Mcdaniel S.F."/>
        </authorList>
    </citation>
    <scope>NUCLEOTIDE SEQUENCE</scope>
    <source>
        <strain evidence="2">R40</strain>
    </source>
</reference>
<comment type="caution">
    <text evidence="2">The sequence shown here is derived from an EMBL/GenBank/DDBJ whole genome shotgun (WGS) entry which is preliminary data.</text>
</comment>
<protein>
    <submittedName>
        <fullName evidence="2">Uncharacterized protein</fullName>
    </submittedName>
</protein>
<gene>
    <name evidence="2" type="ORF">KC19_4G015200</name>
</gene>
<evidence type="ECO:0000313" key="2">
    <source>
        <dbReference type="EMBL" id="KAG0578340.1"/>
    </source>
</evidence>
<sequence length="90" mass="9870">MGHSNTDDNQTIPFHHHQACQTSKDGSPSISHNIKFSPPIKPIGNTTPLCVCLSDAQGPTRLVTKLHTFRNPNPWQEALLDVAPIPEPQP</sequence>
<feature type="region of interest" description="Disordered" evidence="1">
    <location>
        <begin position="1"/>
        <end position="39"/>
    </location>
</feature>
<proteinExistence type="predicted"/>
<name>A0A8T0I469_CERPU</name>
<keyword evidence="3" id="KW-1185">Reference proteome</keyword>
<organism evidence="2 3">
    <name type="scientific">Ceratodon purpureus</name>
    <name type="common">Fire moss</name>
    <name type="synonym">Dicranum purpureum</name>
    <dbReference type="NCBI Taxonomy" id="3225"/>
    <lineage>
        <taxon>Eukaryota</taxon>
        <taxon>Viridiplantae</taxon>
        <taxon>Streptophyta</taxon>
        <taxon>Embryophyta</taxon>
        <taxon>Bryophyta</taxon>
        <taxon>Bryophytina</taxon>
        <taxon>Bryopsida</taxon>
        <taxon>Dicranidae</taxon>
        <taxon>Pseudoditrichales</taxon>
        <taxon>Ditrichaceae</taxon>
        <taxon>Ceratodon</taxon>
    </lineage>
</organism>
<dbReference type="AlphaFoldDB" id="A0A8T0I469"/>
<dbReference type="Proteomes" id="UP000822688">
    <property type="component" value="Chromosome 4"/>
</dbReference>
<dbReference type="EMBL" id="CM026424">
    <property type="protein sequence ID" value="KAG0578340.1"/>
    <property type="molecule type" value="Genomic_DNA"/>
</dbReference>
<feature type="compositionally biased region" description="Polar residues" evidence="1">
    <location>
        <begin position="19"/>
        <end position="34"/>
    </location>
</feature>
<accession>A0A8T0I469</accession>
<evidence type="ECO:0000256" key="1">
    <source>
        <dbReference type="SAM" id="MobiDB-lite"/>
    </source>
</evidence>